<feature type="compositionally biased region" description="Basic and acidic residues" evidence="1">
    <location>
        <begin position="1980"/>
        <end position="1989"/>
    </location>
</feature>
<evidence type="ECO:0000256" key="2">
    <source>
        <dbReference type="SAM" id="Phobius"/>
    </source>
</evidence>
<dbReference type="FunFam" id="3.90.70.10:FF:000022">
    <property type="entry name" value="Ubiquitin carboxyl-terminal hydrolase 24"/>
    <property type="match status" value="1"/>
</dbReference>
<feature type="region of interest" description="Disordered" evidence="1">
    <location>
        <begin position="181"/>
        <end position="201"/>
    </location>
</feature>
<evidence type="ECO:0000313" key="6">
    <source>
        <dbReference type="Proteomes" id="UP001146793"/>
    </source>
</evidence>
<keyword evidence="5" id="KW-0378">Hydrolase</keyword>
<dbReference type="PANTHER" id="PTHR24006:SF827">
    <property type="entry name" value="UBIQUITIN CARBOXYL-TERMINAL HYDROLASE 34"/>
    <property type="match status" value="1"/>
</dbReference>
<name>A0AAV7ZBC6_9EUKA</name>
<gene>
    <name evidence="5" type="ORF">M0812_15362</name>
</gene>
<proteinExistence type="predicted"/>
<dbReference type="GO" id="GO:0005634">
    <property type="term" value="C:nucleus"/>
    <property type="evidence" value="ECO:0007669"/>
    <property type="project" value="TreeGrafter"/>
</dbReference>
<accession>A0AAV7ZBC6</accession>
<feature type="region of interest" description="Disordered" evidence="1">
    <location>
        <begin position="1190"/>
        <end position="1210"/>
    </location>
</feature>
<dbReference type="GO" id="GO:0005829">
    <property type="term" value="C:cytosol"/>
    <property type="evidence" value="ECO:0007669"/>
    <property type="project" value="TreeGrafter"/>
</dbReference>
<reference evidence="5" key="1">
    <citation type="submission" date="2022-08" db="EMBL/GenBank/DDBJ databases">
        <title>Novel sulphate-reducing endosymbionts in the free-living metamonad Anaeramoeba.</title>
        <authorList>
            <person name="Jerlstrom-Hultqvist J."/>
            <person name="Cepicka I."/>
            <person name="Gallot-Lavallee L."/>
            <person name="Salas-Leiva D."/>
            <person name="Curtis B.A."/>
            <person name="Zahonova K."/>
            <person name="Pipaliya S."/>
            <person name="Dacks J."/>
            <person name="Roger A.J."/>
        </authorList>
    </citation>
    <scope>NUCLEOTIDE SEQUENCE</scope>
    <source>
        <strain evidence="5">Busselton2</strain>
    </source>
</reference>
<feature type="chain" id="PRO_5046176453" evidence="3">
    <location>
        <begin position="19"/>
        <end position="3310"/>
    </location>
</feature>
<dbReference type="Proteomes" id="UP001146793">
    <property type="component" value="Unassembled WGS sequence"/>
</dbReference>
<feature type="compositionally biased region" description="Basic and acidic residues" evidence="1">
    <location>
        <begin position="2383"/>
        <end position="2408"/>
    </location>
</feature>
<feature type="compositionally biased region" description="Acidic residues" evidence="1">
    <location>
        <begin position="1953"/>
        <end position="1968"/>
    </location>
</feature>
<comment type="caution">
    <text evidence="5">The sequence shown here is derived from an EMBL/GenBank/DDBJ whole genome shotgun (WGS) entry which is preliminary data.</text>
</comment>
<feature type="compositionally biased region" description="Acidic residues" evidence="1">
    <location>
        <begin position="1995"/>
        <end position="2005"/>
    </location>
</feature>
<protein>
    <submittedName>
        <fullName evidence="5">Ubiquitin carboxyl-terminal hydrolase faf-y-related</fullName>
    </submittedName>
</protein>
<dbReference type="SUPFAM" id="SSF54001">
    <property type="entry name" value="Cysteine proteinases"/>
    <property type="match status" value="1"/>
</dbReference>
<dbReference type="InterPro" id="IPR050164">
    <property type="entry name" value="Peptidase_C19"/>
</dbReference>
<feature type="region of interest" description="Disordered" evidence="1">
    <location>
        <begin position="1476"/>
        <end position="1500"/>
    </location>
</feature>
<evidence type="ECO:0000256" key="3">
    <source>
        <dbReference type="SAM" id="SignalP"/>
    </source>
</evidence>
<evidence type="ECO:0000256" key="1">
    <source>
        <dbReference type="SAM" id="MobiDB-lite"/>
    </source>
</evidence>
<keyword evidence="2" id="KW-0812">Transmembrane</keyword>
<organism evidence="5 6">
    <name type="scientific">Anaeramoeba flamelloides</name>
    <dbReference type="NCBI Taxonomy" id="1746091"/>
    <lineage>
        <taxon>Eukaryota</taxon>
        <taxon>Metamonada</taxon>
        <taxon>Anaeramoebidae</taxon>
        <taxon>Anaeramoeba</taxon>
    </lineage>
</organism>
<feature type="compositionally biased region" description="Basic and acidic residues" evidence="1">
    <location>
        <begin position="2450"/>
        <end position="2471"/>
    </location>
</feature>
<feature type="region of interest" description="Disordered" evidence="1">
    <location>
        <begin position="2382"/>
        <end position="2408"/>
    </location>
</feature>
<keyword evidence="2" id="KW-0472">Membrane</keyword>
<evidence type="ECO:0000313" key="5">
    <source>
        <dbReference type="EMBL" id="KAJ3439336.1"/>
    </source>
</evidence>
<dbReference type="PANTHER" id="PTHR24006">
    <property type="entry name" value="UBIQUITIN CARBOXYL-TERMINAL HYDROLASE"/>
    <property type="match status" value="1"/>
</dbReference>
<feature type="transmembrane region" description="Helical" evidence="2">
    <location>
        <begin position="31"/>
        <end position="50"/>
    </location>
</feature>
<feature type="region of interest" description="Disordered" evidence="1">
    <location>
        <begin position="2442"/>
        <end position="2523"/>
    </location>
</feature>
<feature type="domain" description="USP" evidence="4">
    <location>
        <begin position="1698"/>
        <end position="2117"/>
    </location>
</feature>
<feature type="compositionally biased region" description="Basic and acidic residues" evidence="1">
    <location>
        <begin position="2478"/>
        <end position="2523"/>
    </location>
</feature>
<feature type="signal peptide" evidence="3">
    <location>
        <begin position="1"/>
        <end position="18"/>
    </location>
</feature>
<keyword evidence="2" id="KW-1133">Transmembrane helix</keyword>
<feature type="region of interest" description="Disordered" evidence="1">
    <location>
        <begin position="1938"/>
        <end position="2015"/>
    </location>
</feature>
<dbReference type="PROSITE" id="PS00972">
    <property type="entry name" value="USP_1"/>
    <property type="match status" value="1"/>
</dbReference>
<dbReference type="PROSITE" id="PS50235">
    <property type="entry name" value="USP_3"/>
    <property type="match status" value="1"/>
</dbReference>
<dbReference type="PROSITE" id="PS00973">
    <property type="entry name" value="USP_2"/>
    <property type="match status" value="1"/>
</dbReference>
<dbReference type="InterPro" id="IPR038765">
    <property type="entry name" value="Papain-like_cys_pep_sf"/>
</dbReference>
<feature type="compositionally biased region" description="Acidic residues" evidence="1">
    <location>
        <begin position="1480"/>
        <end position="1497"/>
    </location>
</feature>
<dbReference type="EMBL" id="JANTQA010000032">
    <property type="protein sequence ID" value="KAJ3439336.1"/>
    <property type="molecule type" value="Genomic_DNA"/>
</dbReference>
<dbReference type="Pfam" id="PF00443">
    <property type="entry name" value="UCH"/>
    <property type="match status" value="1"/>
</dbReference>
<dbReference type="GO" id="GO:0004843">
    <property type="term" value="F:cysteine-type deubiquitinase activity"/>
    <property type="evidence" value="ECO:0007669"/>
    <property type="project" value="InterPro"/>
</dbReference>
<evidence type="ECO:0000259" key="4">
    <source>
        <dbReference type="PROSITE" id="PS50235"/>
    </source>
</evidence>
<dbReference type="GO" id="GO:0016579">
    <property type="term" value="P:protein deubiquitination"/>
    <property type="evidence" value="ECO:0007669"/>
    <property type="project" value="InterPro"/>
</dbReference>
<dbReference type="InterPro" id="IPR001394">
    <property type="entry name" value="Peptidase_C19_UCH"/>
</dbReference>
<sequence>MKIIFTFIFLSPIICTASVENEGIAFVLSKVTIQMQLIIILICDCFYLLLKFTTAKPFIFRCLLIIFQLINPISINPQQNSPQESYYENEKIEQEGNIEDNSSDKVLRLFLLFGCTLAIGIEFQIKDLVKYFFYTLLNPKTKNHLNQPYYTSPVASRYRPPSASKMRSNLRRTPPIKFSTTKKYQNSKSKRKEPWLQKKSKKVSQNKNQIIWGRCDKIIIKSVYKTIDRIDPDPTIYLEKFEEEVKKLIEQPEENKEQVEYFSNQILFNIVNSLWKRSDFSVELAVSLNKYFQICLDYIIPRIQTENNEILRALGRIFGRPSKKAFYSILLSEKENKIDFENFSVLKKNKEKLSICFCWNVEYFHKNGGFDIIYKHLNSEDHTISYPSTHRLIKPVEKISNLFQDEFLKNALENIQPILNKILKFEHDQIRNLKYSHLKEISGLVFSMIKDQNESESKKTKKWFLRELSYLYLISPYLEVRAKGAIEIAEIYQSTNKRNFGTRYHEYLTKDSEILLDFTKEKELFDLVYGERKHLEIIKRSTPILEFLANTKSITQENIDLIWAISEEHQSSKEIIFDILSNTVESFPFEIQQHIYNNKLINIDGSDNNQMDFLLKFTYAILMNMGNKKNYQQLFLKIINKYWDLINEKEIDYNIRDNLVQNMKKIFHKPKFIDIFRNAVFKSFLVNFQDHDEIFFVIPLTIELINSYARNNISSFRSSLITRKEILNKTFTKKLKSLVIKDFHFFKQQTNEYLKEKEINVENDLRSKRETTKWDELIFIEHLPYLTQLKMRLDFLIFLQNITSNLAITKNDMIELWDSCVNNAILGDQEKTFFFNWICNFVPKKKKLIEFLFDQIKKFDLKSIDLSAFNLIKHVVNLKNSLGGLIRINNDGDITVLKYNDENKLVGIDLIWDIITECGDESVSDLAIQLLIQYQNIQTYYYEKKGVELNKTFLIKCMSFFDKKSNLENENVLNRILSILINFMNYREENIIPEFLGFERHKSGMSKIPLILTVINSVDINCPYEFELIVDANDSVYSLRNKISQTINKPINQLVMSGRVRLTNKINSKTLSQINLRNGQNIRVIKNSYLNIRKSRNQKMEKICNKEMMPSYILLNYFDKLFQILELNTSNFVKQKVWDILMSMPTNSTILDNFLILITKNEEDEDNENGNDNETNNIKSKDKNKEIEIKIENKNKNENKNENENENEKDKKNKIKWTEILNTKSLFKLNYSLQIIGKLISNKDEQNNQKTNNIKQIFQKNGGIDWLIKLLSEIYNLKITNENKHLERAKFESINLLIKTIYKFTIVPKLMVIEPEFNLTIVPIDDLFNLLMNVINICSKNIDNSSFQMKFSTFEYATKFIVACSNTNTNNQKKNWKLSLKNYSDLKNWLKQCLLYTENITFRSLTSNMINNICQNEEKDNNKENNLNLKSFFLNLLLELFPIINNSIPHNILNGDNGQDNVNKNEKLNEKVNEKKLEEKEEDNNNDDDNSDDNDDENTIKIKLEKKKSKIMKENIMKVYSERYFDLLILMLDLNLKSNNFDLDLNKLFNDLQNLINNRPIYENNLYNSDETLIGYMNLINLIVTYKVEFKKNCENLIKAIFSSLFKVPELNSINSVTNTNNNNPIIINKKNSLPPKCKTKKTRLVAYDLLYQLITLSNENFIILTNLFKSNLKTIKPPDLWHFDPSYESKTSPNDFAGLTNLGNTCYMNSLLQQIFMIKGLSKAIVSLNLPNIDENSQNNSNEKMLHHLQLLFGHLLWGKKSFASTKIFANHFTDYTGEKINVREQMDADEFFGMFFEKIERVLQKIQQPKLVKNMIGGKLANQIISLESNFSSERIEEFLTISLDVKGKNNIYESLEQYIEGEKLTGDNKYYSEILGKKVDALKRVCIDTLPKNLIFHLKRFEYNLETMRRYKVNDEYEFPFELDMYKFTKDGIEEENEKEKKKKERKEEEKEEEGGGGEEGEEGEEGGKGNNNENSDQEKKNKEKMGLINSNEEDEEEDEEEDGKKHLLNNKKTKEEVNNKINTCYKYELSGIIVHRGTSERGHYYSYIKNRKHNQENWYKFDDRIVSNFNKNFIKDECFGGEEKIWIEGNYGRSEAITEEKSYSAYMLIYQRIDTIDNKLNNNENNNNNNNNQIFNQVWEENIAFLSRTNVYEKNYIDFNYKLIESYPFNESKNMNLPLKFFIIFLIKIFAHSKYKHNQKKLIEKLSFYLSINAESSKWFLNYLANKKNEWFQEILINCPVTKFREDFLKLLISSIGCYVNQEIDIIKKIIKSNNKTENIKISNLEECKGVILSLQQHSENRKKKLSTENNNSLVIQHLENILQFLPNPLLICSNISDYFGILIKFSLTHKLFKEYLYSINIISRLIDLYLAEYSPIKENPKSKNNDKDKDKNTDKNNKNNDKKNNEILKEKEIINQSKFGKLIILIEILLNYNKNSLNENNTTNKLEKGKGKGKEREMGKETNDKNKTKKKNQKENVLENKNSKESERGKDKGESKGKVKEKEKKKNKQKNEKVKEEKEEFDNEQYEIKISKLDLFLLMNSNFLNQTIENNTNIEYSGKILKILCKINPGFYEKTIETLSKKIQNLTNITNLNRYFIAIEQLLYIKEKQSATLTTIITIIHSLLEKNEIAAKAINLFTQIIYHKRQSKMWLLNNHDLWLKPWLIENENVTIAESVMKFLETLIAGFEKDNEQILTIFENLLKRFPAINKTIYSELKNKSKKNRFYPSTFFKYSGYFDVFRYCIKGEKSIKILKDHFNDIWAFYNKLQKFNINCDLNLQHLFRFLEVVFNKSREICLLLANSKRKRKELIDWKLKLSNDQQTTYYYTLTLPLYFKILKICSVHSPNFEKQLMNSSCLIWAIKNLIIESQKYEISSKILIDIISVNMIKKKDFRKKVIQIIFKNMGYLENNKANILNLLKLFLTNLDDYLVFFYCKGQNFFSVNLQNKFAKLQSLTTNQKELFFQTLEILNVSIGWMKSVSEHRKEINKVPQYWPNGSKFVNNLLDNLSIIFLKYPEIVDLYQSILQNTILGFRNDWKKVLNYLIKFFDNVRILKKKNKTGLIKNYHQNVSYPNYLNHELFTTMIKQTIDISSTMFKKNNPIIKQFLFLYFILLIKNSNNKKVFNFIIGHLPNDLYVYKDFIVSLISTKIFRQFLFTIYENIHILINGINKKKKIKDQKNKNTNVKEESNNISLFHYYTILKIISNNLNESDSDTFVQVYIKLIITDINFWIQKDLNDISKLQIKKLQIQLNIFKLIAEFSQTWLQLIKVWNPDIIDLFKLLKNKFSKKKNKNNISSSIEDLLNLYK</sequence>
<dbReference type="InterPro" id="IPR018200">
    <property type="entry name" value="USP_CS"/>
</dbReference>
<keyword evidence="3" id="KW-0732">Signal</keyword>
<dbReference type="Gene3D" id="3.90.70.10">
    <property type="entry name" value="Cysteine proteinases"/>
    <property type="match status" value="1"/>
</dbReference>
<dbReference type="InterPro" id="IPR028889">
    <property type="entry name" value="USP"/>
</dbReference>